<gene>
    <name evidence="2" type="ORF">NCGR_LOCUS5656</name>
</gene>
<feature type="region of interest" description="Disordered" evidence="1">
    <location>
        <begin position="70"/>
        <end position="93"/>
    </location>
</feature>
<evidence type="ECO:0000313" key="3">
    <source>
        <dbReference type="Proteomes" id="UP000604825"/>
    </source>
</evidence>
<protein>
    <submittedName>
        <fullName evidence="2">Uncharacterized protein</fullName>
    </submittedName>
</protein>
<comment type="caution">
    <text evidence="2">The sequence shown here is derived from an EMBL/GenBank/DDBJ whole genome shotgun (WGS) entry which is preliminary data.</text>
</comment>
<name>A0A811MR14_9POAL</name>
<evidence type="ECO:0000256" key="1">
    <source>
        <dbReference type="SAM" id="MobiDB-lite"/>
    </source>
</evidence>
<sequence>MELDEETFLNELMSLRREAAASAPWQQAAACSAYPGGGGAMMMSDLLFFGGTTEGAAADSTSMYLSPFHQEPLQAPMPPVAAPHPHESKTSTA</sequence>
<accession>A0A811MR14</accession>
<feature type="compositionally biased region" description="Basic and acidic residues" evidence="1">
    <location>
        <begin position="84"/>
        <end position="93"/>
    </location>
</feature>
<dbReference type="AlphaFoldDB" id="A0A811MR14"/>
<dbReference type="EMBL" id="CAJGYO010000002">
    <property type="protein sequence ID" value="CAD6209451.1"/>
    <property type="molecule type" value="Genomic_DNA"/>
</dbReference>
<reference evidence="2" key="1">
    <citation type="submission" date="2020-10" db="EMBL/GenBank/DDBJ databases">
        <authorList>
            <person name="Han B."/>
            <person name="Lu T."/>
            <person name="Zhao Q."/>
            <person name="Huang X."/>
            <person name="Zhao Y."/>
        </authorList>
    </citation>
    <scope>NUCLEOTIDE SEQUENCE</scope>
</reference>
<keyword evidence="3" id="KW-1185">Reference proteome</keyword>
<proteinExistence type="predicted"/>
<organism evidence="2 3">
    <name type="scientific">Miscanthus lutarioriparius</name>
    <dbReference type="NCBI Taxonomy" id="422564"/>
    <lineage>
        <taxon>Eukaryota</taxon>
        <taxon>Viridiplantae</taxon>
        <taxon>Streptophyta</taxon>
        <taxon>Embryophyta</taxon>
        <taxon>Tracheophyta</taxon>
        <taxon>Spermatophyta</taxon>
        <taxon>Magnoliopsida</taxon>
        <taxon>Liliopsida</taxon>
        <taxon>Poales</taxon>
        <taxon>Poaceae</taxon>
        <taxon>PACMAD clade</taxon>
        <taxon>Panicoideae</taxon>
        <taxon>Andropogonodae</taxon>
        <taxon>Andropogoneae</taxon>
        <taxon>Saccharinae</taxon>
        <taxon>Miscanthus</taxon>
    </lineage>
</organism>
<evidence type="ECO:0000313" key="2">
    <source>
        <dbReference type="EMBL" id="CAD6209451.1"/>
    </source>
</evidence>
<dbReference type="Proteomes" id="UP000604825">
    <property type="component" value="Unassembled WGS sequence"/>
</dbReference>